<feature type="transmembrane region" description="Helical" evidence="1">
    <location>
        <begin position="541"/>
        <end position="567"/>
    </location>
</feature>
<feature type="transmembrane region" description="Helical" evidence="1">
    <location>
        <begin position="40"/>
        <end position="60"/>
    </location>
</feature>
<feature type="transmembrane region" description="Helical" evidence="1">
    <location>
        <begin position="386"/>
        <end position="409"/>
    </location>
</feature>
<evidence type="ECO:0000313" key="3">
    <source>
        <dbReference type="Proteomes" id="UP000220032"/>
    </source>
</evidence>
<dbReference type="AlphaFoldDB" id="A0A2A8ZXH6"/>
<feature type="transmembrane region" description="Helical" evidence="1">
    <location>
        <begin position="513"/>
        <end position="535"/>
    </location>
</feature>
<accession>A0A2A8ZXH6</accession>
<keyword evidence="1" id="KW-0812">Transmembrane</keyword>
<keyword evidence="1" id="KW-1133">Transmembrane helix</keyword>
<comment type="caution">
    <text evidence="2">The sequence shown here is derived from an EMBL/GenBank/DDBJ whole genome shotgun (WGS) entry which is preliminary data.</text>
</comment>
<feature type="transmembrane region" description="Helical" evidence="1">
    <location>
        <begin position="274"/>
        <end position="297"/>
    </location>
</feature>
<feature type="transmembrane region" description="Helical" evidence="1">
    <location>
        <begin position="122"/>
        <end position="146"/>
    </location>
</feature>
<feature type="transmembrane region" description="Helical" evidence="1">
    <location>
        <begin position="356"/>
        <end position="380"/>
    </location>
</feature>
<keyword evidence="1" id="KW-0472">Membrane</keyword>
<name>A0A2A8ZXH6_BACCE</name>
<dbReference type="EMBL" id="NTRR01000028">
    <property type="protein sequence ID" value="PFE13227.1"/>
    <property type="molecule type" value="Genomic_DNA"/>
</dbReference>
<organism evidence="2 3">
    <name type="scientific">Bacillus cereus</name>
    <dbReference type="NCBI Taxonomy" id="1396"/>
    <lineage>
        <taxon>Bacteria</taxon>
        <taxon>Bacillati</taxon>
        <taxon>Bacillota</taxon>
        <taxon>Bacilli</taxon>
        <taxon>Bacillales</taxon>
        <taxon>Bacillaceae</taxon>
        <taxon>Bacillus</taxon>
        <taxon>Bacillus cereus group</taxon>
    </lineage>
</organism>
<sequence length="579" mass="67118">MLSVLERKAILAIMKISYLRFKNRLVFFFPFGDEIIRKKWFSIFLFFIVSMIYFIVYNTSGIIISYIPIDKILQIINILVFLFLLQMLRSSSGILQRYAHPEDYTIIFTSKTRPYLFLITRFFTSILLKITFNGFIILFPFLFFILADVSHPWKAKLATLLILPFFYFFAFGLICVYSSFIYVIYDKYFSNVVNSVVKGFISFLFISLLSIFSTIFVGYIGINYIIEQKDWNDFFILLSEMNAIQFFSIDSYYLPTNWLLGSVLAFEQSQYGEFFILIISFFLLGCIFLLASIFLILKFVKVREPLSNNFSSPKGKVYSFITYIEKLDFLSQQVKAIFKKDMIALMRANIVIKRRIALSFYILATEIGTLIGIGTLRIWYEFPSFLLLYPILFAVIYNVSFIGDGLLGITSADAERENLYVYKQSGSSLIGLIISKGILHVGLIMIMANILFCGVIFALNLDVFTSLVSFIMINSIALLISVSQIVGTFLYPRLDWENIEDIGSSVKASLFEHVYLGICASLFLQLYGLLGVLYWKNIISWNTFCLSSMFGTLLMVVFSMIFFYFWIKRIGTKYWEVKR</sequence>
<feature type="transmembrane region" description="Helical" evidence="1">
    <location>
        <begin position="429"/>
        <end position="459"/>
    </location>
</feature>
<reference evidence="2 3" key="1">
    <citation type="submission" date="2017-09" db="EMBL/GenBank/DDBJ databases">
        <title>Large-scale bioinformatics analysis of Bacillus genomes uncovers conserved roles of natural products in bacterial physiology.</title>
        <authorList>
            <consortium name="Agbiome Team Llc"/>
            <person name="Bleich R.M."/>
            <person name="Grubbs K.J."/>
            <person name="Santa Maria K.C."/>
            <person name="Allen S.E."/>
            <person name="Farag S."/>
            <person name="Shank E.A."/>
            <person name="Bowers A."/>
        </authorList>
    </citation>
    <scope>NUCLEOTIDE SEQUENCE [LARGE SCALE GENOMIC DNA]</scope>
    <source>
        <strain evidence="2 3">AFS022681</strain>
    </source>
</reference>
<feature type="transmembrane region" description="Helical" evidence="1">
    <location>
        <begin position="158"/>
        <end position="185"/>
    </location>
</feature>
<feature type="transmembrane region" description="Helical" evidence="1">
    <location>
        <begin position="200"/>
        <end position="222"/>
    </location>
</feature>
<protein>
    <submittedName>
        <fullName evidence="2">Uncharacterized protein</fullName>
    </submittedName>
</protein>
<feature type="transmembrane region" description="Helical" evidence="1">
    <location>
        <begin position="471"/>
        <end position="492"/>
    </location>
</feature>
<dbReference type="Proteomes" id="UP000220032">
    <property type="component" value="Unassembled WGS sequence"/>
</dbReference>
<gene>
    <name evidence="2" type="ORF">CN307_18190</name>
</gene>
<evidence type="ECO:0000313" key="2">
    <source>
        <dbReference type="EMBL" id="PFE13227.1"/>
    </source>
</evidence>
<feature type="transmembrane region" description="Helical" evidence="1">
    <location>
        <begin position="72"/>
        <end position="88"/>
    </location>
</feature>
<proteinExistence type="predicted"/>
<evidence type="ECO:0000256" key="1">
    <source>
        <dbReference type="SAM" id="Phobius"/>
    </source>
</evidence>
<dbReference type="RefSeq" id="WP_098343085.1">
    <property type="nucleotide sequence ID" value="NZ_NTRR01000028.1"/>
</dbReference>